<keyword evidence="2" id="KW-1185">Reference proteome</keyword>
<name>A0A512L8Z9_9PROT</name>
<comment type="caution">
    <text evidence="1">The sequence shown here is derived from an EMBL/GenBank/DDBJ whole genome shotgun (WGS) entry which is preliminary data.</text>
</comment>
<evidence type="ECO:0000313" key="1">
    <source>
        <dbReference type="EMBL" id="GEP30968.1"/>
    </source>
</evidence>
<gene>
    <name evidence="1" type="ORF">TPL01_21060</name>
</gene>
<reference evidence="1 2" key="1">
    <citation type="submission" date="2019-07" db="EMBL/GenBank/DDBJ databases">
        <title>Whole genome shotgun sequence of Thiobacillus plumbophilus NBRC 107929.</title>
        <authorList>
            <person name="Hosoyama A."/>
            <person name="Uohara A."/>
            <person name="Ohji S."/>
            <person name="Ichikawa N."/>
        </authorList>
    </citation>
    <scope>NUCLEOTIDE SEQUENCE [LARGE SCALE GENOMIC DNA]</scope>
    <source>
        <strain evidence="1 2">NBRC 107929</strain>
    </source>
</reference>
<protein>
    <submittedName>
        <fullName evidence="1">Uncharacterized protein</fullName>
    </submittedName>
</protein>
<dbReference type="Proteomes" id="UP000321337">
    <property type="component" value="Unassembled WGS sequence"/>
</dbReference>
<proteinExistence type="predicted"/>
<dbReference type="EMBL" id="BKAD01000021">
    <property type="protein sequence ID" value="GEP30968.1"/>
    <property type="molecule type" value="Genomic_DNA"/>
</dbReference>
<dbReference type="RefSeq" id="WP_147073520.1">
    <property type="nucleotide sequence ID" value="NZ_AP021884.1"/>
</dbReference>
<sequence>MADTDSNITANPYFTNIERAPYELGHLLRKLPEHFSAFSKQIPTAESRLIAAAATRHAGNANETLMRGLDTLGRIIFAAADNEALGETSSSDMRSLGSLLSHLAIEAQFLQETQSGLEFTLQELAKKSVAAA</sequence>
<evidence type="ECO:0000313" key="2">
    <source>
        <dbReference type="Proteomes" id="UP000321337"/>
    </source>
</evidence>
<accession>A0A512L8Z9</accession>
<dbReference type="OrthoDB" id="8781137at2"/>
<dbReference type="AlphaFoldDB" id="A0A512L8Z9"/>
<organism evidence="1 2">
    <name type="scientific">Sulfuriferula plumbiphila</name>
    <dbReference type="NCBI Taxonomy" id="171865"/>
    <lineage>
        <taxon>Bacteria</taxon>
        <taxon>Pseudomonadati</taxon>
        <taxon>Pseudomonadota</taxon>
        <taxon>Betaproteobacteria</taxon>
        <taxon>Nitrosomonadales</taxon>
        <taxon>Sulfuricellaceae</taxon>
        <taxon>Sulfuriferula</taxon>
    </lineage>
</organism>